<feature type="compositionally biased region" description="Pro residues" evidence="1">
    <location>
        <begin position="285"/>
        <end position="304"/>
    </location>
</feature>
<proteinExistence type="predicted"/>
<evidence type="ECO:0000313" key="4">
    <source>
        <dbReference type="Proteomes" id="UP000789595"/>
    </source>
</evidence>
<dbReference type="InterPro" id="IPR003034">
    <property type="entry name" value="SAP_dom"/>
</dbReference>
<name>A0A8J2STP0_9STRA</name>
<dbReference type="OrthoDB" id="10682545at2759"/>
<keyword evidence="4" id="KW-1185">Reference proteome</keyword>
<dbReference type="SUPFAM" id="SSF68906">
    <property type="entry name" value="SAP domain"/>
    <property type="match status" value="1"/>
</dbReference>
<sequence>MAEETPREDAAETTYIALTARLEEQYIENLAFIEARGGIGENGWGVRDAFLDAADAVARLSPDQLAARVAVARARAAAPAPAPAAASPAFGVPPVSGRFRGLGTAWGPRAPAPVGGQRPFAPRPVAPRAAPAPFVPQISCSQPGVTVSVSLWLPDVAHVDVVVQSLIRGDEAMVALRLTSGAVRRFGLRLSGAPARAYGQANPGPSTLVTITFVKQRREIAWPEPLAVVIPHDGASHPRTADEMLAEAMAPAPAPAPAAPPPPGRGKDIAALRRSISAADDVEVLPPPAPAPAPPRTPGAPAPAPTLVVTPAAPAPAPADDDDGVEMHVMTPEMLKKRRFDEAIANGEVIEIPSDDDEAPQVAPDAATQARLDAAAEQRRQIEERKRQRTESAFTEARVAQYIRDHRFFPVSTLTAKCRAAGLKVSGKKNELVARLALWHGLRIFDGPRTRRHRDRVARLADDLDRFLAAHPAPGDEGRGYYPMPGPYGMAADY</sequence>
<reference evidence="3" key="1">
    <citation type="submission" date="2021-11" db="EMBL/GenBank/DDBJ databases">
        <authorList>
            <consortium name="Genoscope - CEA"/>
            <person name="William W."/>
        </authorList>
    </citation>
    <scope>NUCLEOTIDE SEQUENCE</scope>
</reference>
<feature type="region of interest" description="Disordered" evidence="1">
    <location>
        <begin position="280"/>
        <end position="324"/>
    </location>
</feature>
<dbReference type="Proteomes" id="UP000789595">
    <property type="component" value="Unassembled WGS sequence"/>
</dbReference>
<organism evidence="3 4">
    <name type="scientific">Pelagomonas calceolata</name>
    <dbReference type="NCBI Taxonomy" id="35677"/>
    <lineage>
        <taxon>Eukaryota</taxon>
        <taxon>Sar</taxon>
        <taxon>Stramenopiles</taxon>
        <taxon>Ochrophyta</taxon>
        <taxon>Pelagophyceae</taxon>
        <taxon>Pelagomonadales</taxon>
        <taxon>Pelagomonadaceae</taxon>
        <taxon>Pelagomonas</taxon>
    </lineage>
</organism>
<dbReference type="Gene3D" id="1.10.720.30">
    <property type="entry name" value="SAP domain"/>
    <property type="match status" value="1"/>
</dbReference>
<comment type="caution">
    <text evidence="3">The sequence shown here is derived from an EMBL/GenBank/DDBJ whole genome shotgun (WGS) entry which is preliminary data.</text>
</comment>
<evidence type="ECO:0000259" key="2">
    <source>
        <dbReference type="Pfam" id="PF02037"/>
    </source>
</evidence>
<dbReference type="InterPro" id="IPR036361">
    <property type="entry name" value="SAP_dom_sf"/>
</dbReference>
<dbReference type="AlphaFoldDB" id="A0A8J2STP0"/>
<gene>
    <name evidence="3" type="ORF">PECAL_5P06380</name>
</gene>
<evidence type="ECO:0000313" key="3">
    <source>
        <dbReference type="EMBL" id="CAH0376083.1"/>
    </source>
</evidence>
<dbReference type="EMBL" id="CAKKNE010000005">
    <property type="protein sequence ID" value="CAH0376083.1"/>
    <property type="molecule type" value="Genomic_DNA"/>
</dbReference>
<protein>
    <recommendedName>
        <fullName evidence="2">SAP domain-containing protein</fullName>
    </recommendedName>
</protein>
<dbReference type="Pfam" id="PF02037">
    <property type="entry name" value="SAP"/>
    <property type="match status" value="1"/>
</dbReference>
<evidence type="ECO:0000256" key="1">
    <source>
        <dbReference type="SAM" id="MobiDB-lite"/>
    </source>
</evidence>
<accession>A0A8J2STP0</accession>
<feature type="domain" description="SAP" evidence="2">
    <location>
        <begin position="416"/>
        <end position="436"/>
    </location>
</feature>